<accession>A0A4C1U5B6</accession>
<dbReference type="Proteomes" id="UP000299102">
    <property type="component" value="Unassembled WGS sequence"/>
</dbReference>
<proteinExistence type="predicted"/>
<evidence type="ECO:0000313" key="2">
    <source>
        <dbReference type="EMBL" id="GBP21458.1"/>
    </source>
</evidence>
<dbReference type="EMBL" id="BGZK01000129">
    <property type="protein sequence ID" value="GBP21458.1"/>
    <property type="molecule type" value="Genomic_DNA"/>
</dbReference>
<comment type="caution">
    <text evidence="2">The sequence shown here is derived from an EMBL/GenBank/DDBJ whole genome shotgun (WGS) entry which is preliminary data.</text>
</comment>
<evidence type="ECO:0000313" key="3">
    <source>
        <dbReference type="Proteomes" id="UP000299102"/>
    </source>
</evidence>
<organism evidence="2 3">
    <name type="scientific">Eumeta variegata</name>
    <name type="common">Bagworm moth</name>
    <name type="synonym">Eumeta japonica</name>
    <dbReference type="NCBI Taxonomy" id="151549"/>
    <lineage>
        <taxon>Eukaryota</taxon>
        <taxon>Metazoa</taxon>
        <taxon>Ecdysozoa</taxon>
        <taxon>Arthropoda</taxon>
        <taxon>Hexapoda</taxon>
        <taxon>Insecta</taxon>
        <taxon>Pterygota</taxon>
        <taxon>Neoptera</taxon>
        <taxon>Endopterygota</taxon>
        <taxon>Lepidoptera</taxon>
        <taxon>Glossata</taxon>
        <taxon>Ditrysia</taxon>
        <taxon>Tineoidea</taxon>
        <taxon>Psychidae</taxon>
        <taxon>Oiketicinae</taxon>
        <taxon>Eumeta</taxon>
    </lineage>
</organism>
<feature type="region of interest" description="Disordered" evidence="1">
    <location>
        <begin position="112"/>
        <end position="132"/>
    </location>
</feature>
<dbReference type="AlphaFoldDB" id="A0A4C1U5B6"/>
<gene>
    <name evidence="2" type="ORF">EVAR_12059_1</name>
</gene>
<sequence>MPAARAAAGGGRSVRGHCSSSVLPEIFSYRVKAGGVPGGKLTAVDSRVASRFAECHRVRPLPNKLASIESGKQFVQDGHQVLSRVRGGDRRKAHYVRVQNAETNMNALFVLPGKKPEAAANNGHRERPEEDP</sequence>
<name>A0A4C1U5B6_EUMVA</name>
<protein>
    <submittedName>
        <fullName evidence="2">Uncharacterized protein</fullName>
    </submittedName>
</protein>
<evidence type="ECO:0000256" key="1">
    <source>
        <dbReference type="SAM" id="MobiDB-lite"/>
    </source>
</evidence>
<feature type="compositionally biased region" description="Basic and acidic residues" evidence="1">
    <location>
        <begin position="123"/>
        <end position="132"/>
    </location>
</feature>
<keyword evidence="3" id="KW-1185">Reference proteome</keyword>
<reference evidence="2 3" key="1">
    <citation type="journal article" date="2019" name="Commun. Biol.">
        <title>The bagworm genome reveals a unique fibroin gene that provides high tensile strength.</title>
        <authorList>
            <person name="Kono N."/>
            <person name="Nakamura H."/>
            <person name="Ohtoshi R."/>
            <person name="Tomita M."/>
            <person name="Numata K."/>
            <person name="Arakawa K."/>
        </authorList>
    </citation>
    <scope>NUCLEOTIDE SEQUENCE [LARGE SCALE GENOMIC DNA]</scope>
</reference>